<accession>A0A8S9GAH3</accession>
<dbReference type="Proteomes" id="UP000712281">
    <property type="component" value="Unassembled WGS sequence"/>
</dbReference>
<evidence type="ECO:0000256" key="1">
    <source>
        <dbReference type="SAM" id="MobiDB-lite"/>
    </source>
</evidence>
<proteinExistence type="predicted"/>
<feature type="region of interest" description="Disordered" evidence="1">
    <location>
        <begin position="23"/>
        <end position="49"/>
    </location>
</feature>
<gene>
    <name evidence="2" type="ORF">F2Q68_00029232</name>
    <name evidence="3" type="ORF">F2Q70_00034302</name>
</gene>
<dbReference type="EMBL" id="QGKW02002005">
    <property type="protein sequence ID" value="KAF2542880.1"/>
    <property type="molecule type" value="Genomic_DNA"/>
</dbReference>
<organism evidence="2 4">
    <name type="scientific">Brassica cretica</name>
    <name type="common">Mustard</name>
    <dbReference type="NCBI Taxonomy" id="69181"/>
    <lineage>
        <taxon>Eukaryota</taxon>
        <taxon>Viridiplantae</taxon>
        <taxon>Streptophyta</taxon>
        <taxon>Embryophyta</taxon>
        <taxon>Tracheophyta</taxon>
        <taxon>Spermatophyta</taxon>
        <taxon>Magnoliopsida</taxon>
        <taxon>eudicotyledons</taxon>
        <taxon>Gunneridae</taxon>
        <taxon>Pentapetalae</taxon>
        <taxon>rosids</taxon>
        <taxon>malvids</taxon>
        <taxon>Brassicales</taxon>
        <taxon>Brassicaceae</taxon>
        <taxon>Brassiceae</taxon>
        <taxon>Brassica</taxon>
    </lineage>
</organism>
<sequence length="49" mass="5678">MRDASPDYDPEYARIAAEVRAELKEQPEDEQTVSSYDDPADRGWSTYPR</sequence>
<name>A0A8S9GAH3_BRACR</name>
<dbReference type="AlphaFoldDB" id="A0A8S9GAH3"/>
<protein>
    <submittedName>
        <fullName evidence="2">Uncharacterized protein</fullName>
    </submittedName>
</protein>
<comment type="caution">
    <text evidence="2">The sequence shown here is derived from an EMBL/GenBank/DDBJ whole genome shotgun (WGS) entry which is preliminary data.</text>
</comment>
<evidence type="ECO:0000313" key="3">
    <source>
        <dbReference type="EMBL" id="KAF2584244.1"/>
    </source>
</evidence>
<dbReference type="EMBL" id="QGKY02000246">
    <property type="protein sequence ID" value="KAF2584244.1"/>
    <property type="molecule type" value="Genomic_DNA"/>
</dbReference>
<evidence type="ECO:0000313" key="4">
    <source>
        <dbReference type="Proteomes" id="UP000712281"/>
    </source>
</evidence>
<evidence type="ECO:0000313" key="2">
    <source>
        <dbReference type="EMBL" id="KAF2542880.1"/>
    </source>
</evidence>
<reference evidence="2" key="1">
    <citation type="submission" date="2019-12" db="EMBL/GenBank/DDBJ databases">
        <title>Genome sequencing and annotation of Brassica cretica.</title>
        <authorList>
            <person name="Studholme D.J."/>
            <person name="Sarris P.F."/>
        </authorList>
    </citation>
    <scope>NUCLEOTIDE SEQUENCE</scope>
    <source>
        <strain evidence="2">PFS-001/15</strain>
        <strain evidence="3">PFS-102/07</strain>
        <tissue evidence="2">Leaf</tissue>
    </source>
</reference>